<dbReference type="GeneID" id="65127601"/>
<proteinExistence type="predicted"/>
<dbReference type="KEGG" id="vg:65127601"/>
<dbReference type="EMBL" id="MT521998">
    <property type="protein sequence ID" value="QLF84109.1"/>
    <property type="molecule type" value="Genomic_DNA"/>
</dbReference>
<dbReference type="RefSeq" id="YP_010109325.1">
    <property type="nucleotide sequence ID" value="NC_055857.1"/>
</dbReference>
<sequence length="150" mass="15943">MNNIPPILDRSILDTTAEYPVVFSAVFQDFGSGAPELRVARVDLEDPQQGEGGAPVARPSRIGCTTFTLTRLMDHHQSVLFDPEQLTVTAHAGRGLGFSILGFAHKCTIPSWPITLGEIPPDAGGGVWAMIACPRDVTLAFIDDTAGGAQ</sequence>
<dbReference type="Proteomes" id="UP000510658">
    <property type="component" value="Genome"/>
</dbReference>
<gene>
    <name evidence="1" type="primary">63</name>
    <name evidence="1" type="ORF">SEA_JAMBALAYA_63</name>
</gene>
<organism evidence="1 2">
    <name type="scientific">Gordonia phage Jambalaya</name>
    <dbReference type="NCBI Taxonomy" id="2743985"/>
    <lineage>
        <taxon>Viruses</taxon>
        <taxon>Duplodnaviria</taxon>
        <taxon>Heunggongvirae</taxon>
        <taxon>Uroviricota</taxon>
        <taxon>Caudoviricetes</taxon>
        <taxon>Stackebrandtviridae</taxon>
        <taxon>Frickvirinae</taxon>
        <taxon>Wizardvirus</taxon>
        <taxon>Wizardvirus jambalaya</taxon>
    </lineage>
</organism>
<reference evidence="1 2" key="1">
    <citation type="submission" date="2020-05" db="EMBL/GenBank/DDBJ databases">
        <authorList>
            <person name="Bourett C.E."/>
            <person name="Perrotta M.C."/>
            <person name="Suriano S.G."/>
            <person name="Warburton E.J."/>
            <person name="Neely M.N."/>
            <person name="Molloy S.D."/>
            <person name="Garlena R.A."/>
            <person name="Russell D.A."/>
            <person name="Pope W.H."/>
            <person name="Jacobs-Sera D."/>
            <person name="Hatfull G.F."/>
        </authorList>
    </citation>
    <scope>NUCLEOTIDE SEQUENCE [LARGE SCALE GENOMIC DNA]</scope>
</reference>
<evidence type="ECO:0000313" key="1">
    <source>
        <dbReference type="EMBL" id="QLF84109.1"/>
    </source>
</evidence>
<name>A0A7D5FNE4_9CAUD</name>
<keyword evidence="2" id="KW-1185">Reference proteome</keyword>
<protein>
    <submittedName>
        <fullName evidence="1">Uncharacterized protein</fullName>
    </submittedName>
</protein>
<evidence type="ECO:0000313" key="2">
    <source>
        <dbReference type="Proteomes" id="UP000510658"/>
    </source>
</evidence>
<accession>A0A7D5FNE4</accession>